<dbReference type="Pfam" id="PF07859">
    <property type="entry name" value="Abhydrolase_3"/>
    <property type="match status" value="1"/>
</dbReference>
<feature type="domain" description="Alpha/beta hydrolase fold-3" evidence="2">
    <location>
        <begin position="79"/>
        <end position="279"/>
    </location>
</feature>
<evidence type="ECO:0000313" key="4">
    <source>
        <dbReference type="Proteomes" id="UP000765845"/>
    </source>
</evidence>
<accession>A0ABX1GJD4</accession>
<evidence type="ECO:0000259" key="2">
    <source>
        <dbReference type="Pfam" id="PF07859"/>
    </source>
</evidence>
<comment type="caution">
    <text evidence="3">The sequence shown here is derived from an EMBL/GenBank/DDBJ whole genome shotgun (WGS) entry which is preliminary data.</text>
</comment>
<dbReference type="PANTHER" id="PTHR48081:SF8">
    <property type="entry name" value="ALPHA_BETA HYDROLASE FOLD-3 DOMAIN-CONTAINING PROTEIN-RELATED"/>
    <property type="match status" value="1"/>
</dbReference>
<dbReference type="InterPro" id="IPR050300">
    <property type="entry name" value="GDXG_lipolytic_enzyme"/>
</dbReference>
<protein>
    <submittedName>
        <fullName evidence="3">Alpha/beta hydrolase</fullName>
    </submittedName>
</protein>
<gene>
    <name evidence="3" type="ORF">HCU74_18055</name>
</gene>
<dbReference type="RefSeq" id="WP_168451835.1">
    <property type="nucleotide sequence ID" value="NZ_JAAWWK010000007.1"/>
</dbReference>
<dbReference type="Proteomes" id="UP000765845">
    <property type="component" value="Unassembled WGS sequence"/>
</dbReference>
<keyword evidence="4" id="KW-1185">Reference proteome</keyword>
<dbReference type="InterPro" id="IPR029058">
    <property type="entry name" value="AB_hydrolase_fold"/>
</dbReference>
<evidence type="ECO:0000313" key="3">
    <source>
        <dbReference type="EMBL" id="NKI19315.1"/>
    </source>
</evidence>
<dbReference type="EMBL" id="JAAWWK010000007">
    <property type="protein sequence ID" value="NKI19315.1"/>
    <property type="molecule type" value="Genomic_DNA"/>
</dbReference>
<keyword evidence="1 3" id="KW-0378">Hydrolase</keyword>
<dbReference type="InterPro" id="IPR013094">
    <property type="entry name" value="AB_hydrolase_3"/>
</dbReference>
<dbReference type="PANTHER" id="PTHR48081">
    <property type="entry name" value="AB HYDROLASE SUPERFAMILY PROTEIN C4A8.06C"/>
    <property type="match status" value="1"/>
</dbReference>
<evidence type="ECO:0000256" key="1">
    <source>
        <dbReference type="ARBA" id="ARBA00022801"/>
    </source>
</evidence>
<reference evidence="3 4" key="1">
    <citation type="submission" date="2020-04" db="EMBL/GenBank/DDBJ databases">
        <authorList>
            <person name="Yoon J."/>
        </authorList>
    </citation>
    <scope>NUCLEOTIDE SEQUENCE [LARGE SCALE GENOMIC DNA]</scope>
    <source>
        <strain evidence="3 4">KMU-166</strain>
    </source>
</reference>
<dbReference type="Gene3D" id="3.40.50.1820">
    <property type="entry name" value="alpha/beta hydrolase"/>
    <property type="match status" value="1"/>
</dbReference>
<sequence length="303" mass="33816">MKQSLLSRIFNLLLILLRRPIRSRGQFEALRARLARMDARDANKAERLCRIDEVAQSHCQSSVLEPLDFSGDRSAARYVLFFHGGAYCLRSPNRYRLMLAGICQRLGAIGVLPDYRLAPEHPHPAAIDDCYESYVMLLEKGVDASRIALLGDSAGGGLVLSVLARIRAAGLAMPSSASLFSPAGDWTLSAPSFYENEGRDPMFRVSSFLFFRSLYLGTTEATDLDASPLRQTFEGYPPLYFTTSSTELMRDIAVIGADKARAAGVPVELDIWPGQCHDLQLMSMLPEAREAMERFYGFINRYW</sequence>
<proteinExistence type="predicted"/>
<dbReference type="GO" id="GO:0016787">
    <property type="term" value="F:hydrolase activity"/>
    <property type="evidence" value="ECO:0007669"/>
    <property type="project" value="UniProtKB-KW"/>
</dbReference>
<dbReference type="SUPFAM" id="SSF53474">
    <property type="entry name" value="alpha/beta-Hydrolases"/>
    <property type="match status" value="1"/>
</dbReference>
<organism evidence="3 4">
    <name type="scientific">Spongiibacter thalassae</name>
    <dbReference type="NCBI Taxonomy" id="2721624"/>
    <lineage>
        <taxon>Bacteria</taxon>
        <taxon>Pseudomonadati</taxon>
        <taxon>Pseudomonadota</taxon>
        <taxon>Gammaproteobacteria</taxon>
        <taxon>Cellvibrionales</taxon>
        <taxon>Spongiibacteraceae</taxon>
        <taxon>Spongiibacter</taxon>
    </lineage>
</organism>
<name>A0ABX1GJD4_9GAMM</name>